<evidence type="ECO:0000313" key="13">
    <source>
        <dbReference type="EMBL" id="KAF7995144.1"/>
    </source>
</evidence>
<protein>
    <recommendedName>
        <fullName evidence="12">G-protein coupled receptors family 2 profile 2 domain-containing protein</fullName>
    </recommendedName>
</protein>
<comment type="subcellular location">
    <subcellularLocation>
        <location evidence="1">Endomembrane system</location>
        <topology evidence="1">Multi-pass membrane protein</topology>
    </subcellularLocation>
</comment>
<dbReference type="PROSITE" id="PS50261">
    <property type="entry name" value="G_PROTEIN_RECEP_F2_4"/>
    <property type="match status" value="1"/>
</dbReference>
<evidence type="ECO:0000256" key="8">
    <source>
        <dbReference type="ARBA" id="ARBA00023170"/>
    </source>
</evidence>
<evidence type="ECO:0000256" key="5">
    <source>
        <dbReference type="ARBA" id="ARBA00022989"/>
    </source>
</evidence>
<organism evidence="13 14">
    <name type="scientific">Aphidius gifuensis</name>
    <name type="common">Parasitoid wasp</name>
    <dbReference type="NCBI Taxonomy" id="684658"/>
    <lineage>
        <taxon>Eukaryota</taxon>
        <taxon>Metazoa</taxon>
        <taxon>Ecdysozoa</taxon>
        <taxon>Arthropoda</taxon>
        <taxon>Hexapoda</taxon>
        <taxon>Insecta</taxon>
        <taxon>Pterygota</taxon>
        <taxon>Neoptera</taxon>
        <taxon>Endopterygota</taxon>
        <taxon>Hymenoptera</taxon>
        <taxon>Apocrita</taxon>
        <taxon>Ichneumonoidea</taxon>
        <taxon>Braconidae</taxon>
        <taxon>Aphidiinae</taxon>
        <taxon>Aphidius</taxon>
    </lineage>
</organism>
<evidence type="ECO:0000313" key="14">
    <source>
        <dbReference type="Proteomes" id="UP000639338"/>
    </source>
</evidence>
<comment type="caution">
    <text evidence="13">The sequence shown here is derived from an EMBL/GenBank/DDBJ whole genome shotgun (WGS) entry which is preliminary data.</text>
</comment>
<dbReference type="InterPro" id="IPR017981">
    <property type="entry name" value="GPCR_2-like_7TM"/>
</dbReference>
<dbReference type="GO" id="GO:0012505">
    <property type="term" value="C:endomembrane system"/>
    <property type="evidence" value="ECO:0007669"/>
    <property type="project" value="UniProtKB-SubCell"/>
</dbReference>
<dbReference type="GO" id="GO:0008528">
    <property type="term" value="F:G protein-coupled peptide receptor activity"/>
    <property type="evidence" value="ECO:0007669"/>
    <property type="project" value="TreeGrafter"/>
</dbReference>
<dbReference type="GO" id="GO:0007166">
    <property type="term" value="P:cell surface receptor signaling pathway"/>
    <property type="evidence" value="ECO:0007669"/>
    <property type="project" value="InterPro"/>
</dbReference>
<keyword evidence="6" id="KW-0297">G-protein coupled receptor</keyword>
<dbReference type="InterPro" id="IPR036272">
    <property type="entry name" value="Methuselah_N_sf"/>
</dbReference>
<keyword evidence="4 11" id="KW-0732">Signal</keyword>
<evidence type="ECO:0000256" key="7">
    <source>
        <dbReference type="ARBA" id="ARBA00023136"/>
    </source>
</evidence>
<keyword evidence="14" id="KW-1185">Reference proteome</keyword>
<dbReference type="InterPro" id="IPR051384">
    <property type="entry name" value="Mth_GPCR"/>
</dbReference>
<evidence type="ECO:0000256" key="4">
    <source>
        <dbReference type="ARBA" id="ARBA00022729"/>
    </source>
</evidence>
<dbReference type="EMBL" id="JACMRX010000002">
    <property type="protein sequence ID" value="KAF7995144.1"/>
    <property type="molecule type" value="Genomic_DNA"/>
</dbReference>
<evidence type="ECO:0000256" key="2">
    <source>
        <dbReference type="ARBA" id="ARBA00008979"/>
    </source>
</evidence>
<feature type="transmembrane region" description="Helical" evidence="10">
    <location>
        <begin position="254"/>
        <end position="276"/>
    </location>
</feature>
<gene>
    <name evidence="13" type="ORF">HCN44_004616</name>
</gene>
<dbReference type="OrthoDB" id="6082634at2759"/>
<dbReference type="Gene3D" id="2.170.180.11">
    <property type="entry name" value="Methuselah ectodomain, domain 2"/>
    <property type="match status" value="1"/>
</dbReference>
<dbReference type="Gene3D" id="1.20.1070.10">
    <property type="entry name" value="Rhodopsin 7-helix transmembrane proteins"/>
    <property type="match status" value="1"/>
</dbReference>
<feature type="transmembrane region" description="Helical" evidence="10">
    <location>
        <begin position="328"/>
        <end position="352"/>
    </location>
</feature>
<dbReference type="PANTHER" id="PTHR47154:SF2">
    <property type="entry name" value="G-PROTEIN COUPLED RECEPTOR MTH-RELATED"/>
    <property type="match status" value="1"/>
</dbReference>
<reference evidence="13 14" key="1">
    <citation type="submission" date="2020-08" db="EMBL/GenBank/DDBJ databases">
        <title>Aphidius gifuensis genome sequencing and assembly.</title>
        <authorList>
            <person name="Du Z."/>
        </authorList>
    </citation>
    <scope>NUCLEOTIDE SEQUENCE [LARGE SCALE GENOMIC DNA]</scope>
    <source>
        <strain evidence="13">YNYX2018</strain>
        <tissue evidence="13">Adults</tissue>
    </source>
</reference>
<dbReference type="Pfam" id="PF00002">
    <property type="entry name" value="7tm_2"/>
    <property type="match status" value="1"/>
</dbReference>
<feature type="chain" id="PRO_5033058236" description="G-protein coupled receptors family 2 profile 2 domain-containing protein" evidence="11">
    <location>
        <begin position="23"/>
        <end position="549"/>
    </location>
</feature>
<feature type="transmembrane region" description="Helical" evidence="10">
    <location>
        <begin position="288"/>
        <end position="308"/>
    </location>
</feature>
<dbReference type="Proteomes" id="UP000639338">
    <property type="component" value="Unassembled WGS sequence"/>
</dbReference>
<feature type="transmembrane region" description="Helical" evidence="10">
    <location>
        <begin position="431"/>
        <end position="451"/>
    </location>
</feature>
<dbReference type="AlphaFoldDB" id="A0A835CSM2"/>
<keyword evidence="8" id="KW-0675">Receptor</keyword>
<evidence type="ECO:0000259" key="12">
    <source>
        <dbReference type="PROSITE" id="PS50261"/>
    </source>
</evidence>
<keyword evidence="3 10" id="KW-0812">Transmembrane</keyword>
<evidence type="ECO:0000256" key="9">
    <source>
        <dbReference type="ARBA" id="ARBA00023224"/>
    </source>
</evidence>
<dbReference type="PANTHER" id="PTHR47154">
    <property type="entry name" value="G-PROTEIN COUPLED RECEPTOR MTH-RELATED"/>
    <property type="match status" value="1"/>
</dbReference>
<dbReference type="SUPFAM" id="SSF81321">
    <property type="entry name" value="Family A G protein-coupled receptor-like"/>
    <property type="match status" value="1"/>
</dbReference>
<evidence type="ECO:0000256" key="10">
    <source>
        <dbReference type="SAM" id="Phobius"/>
    </source>
</evidence>
<dbReference type="InterPro" id="IPR023311">
    <property type="entry name" value="Methusela_ecto_dom_2"/>
</dbReference>
<sequence length="549" mass="63181">MKVHTILLLLFSCFNLFSILNGLNNFDSSCPVSMGHFLPQDELIYHNNGDLLYKNKIYNKNQYWKMNNSTFICVCNNNNNGDDDNNKNPCIRKCCMNDEYLENTDKPKCIKSTSIIASIIQPSNEQLSIDFNNKNISSIFKIINNRYCPDKMIRLMPDDSPDDNWILNTDGSIYAIDKIFNQSSYCIDWTENYNTITALICIELTNDNDNNESRNKLQDIVYPIGILLSVPFLIATLIVYSMIPELKNLYGKTLMCYVGCLIVAFCLLFCGRLVYFGSPLCTGIAFSIYFSFLASFFWLNVMCFDIWWTFGGLRSLPGSVKQREKKKFIYYSLYAWGLASILTGICLIADLVPGLPNYLIKPKFGNQKCWFVDEVSKAVYFYGPMGITVICNIILFISTALKIRQHKKNTSKQLGGMDSRRHDANKQWFNLYLKLFIVMGINWSMEIISWMEKGKEYLGTLYFIFDLANALQGVIIFIIFVWKDKIKRSLLKKIGWNDKLNSQSHTSTRNHSSSSRTTTTMLPLQDKTIKINNNKEQLNCLTTDESDCL</sequence>
<proteinExistence type="inferred from homology"/>
<keyword evidence="7 10" id="KW-0472">Membrane</keyword>
<comment type="similarity">
    <text evidence="2">Belongs to the G-protein coupled receptor 2 family. Mth subfamily.</text>
</comment>
<evidence type="ECO:0000256" key="6">
    <source>
        <dbReference type="ARBA" id="ARBA00023040"/>
    </source>
</evidence>
<dbReference type="SUPFAM" id="SSF63877">
    <property type="entry name" value="Methuselah ectodomain"/>
    <property type="match status" value="1"/>
</dbReference>
<dbReference type="CDD" id="cd15039">
    <property type="entry name" value="7tmB3_Methuselah-like"/>
    <property type="match status" value="1"/>
</dbReference>
<name>A0A835CSM2_APHGI</name>
<evidence type="ECO:0000256" key="11">
    <source>
        <dbReference type="SAM" id="SignalP"/>
    </source>
</evidence>
<dbReference type="GO" id="GO:0005886">
    <property type="term" value="C:plasma membrane"/>
    <property type="evidence" value="ECO:0007669"/>
    <property type="project" value="TreeGrafter"/>
</dbReference>
<dbReference type="InterPro" id="IPR000832">
    <property type="entry name" value="GPCR_2_secretin-like"/>
</dbReference>
<keyword evidence="9" id="KW-0807">Transducer</keyword>
<feature type="transmembrane region" description="Helical" evidence="10">
    <location>
        <begin position="457"/>
        <end position="482"/>
    </location>
</feature>
<feature type="transmembrane region" description="Helical" evidence="10">
    <location>
        <begin position="220"/>
        <end position="242"/>
    </location>
</feature>
<evidence type="ECO:0000256" key="3">
    <source>
        <dbReference type="ARBA" id="ARBA00022692"/>
    </source>
</evidence>
<accession>A0A835CSM2</accession>
<keyword evidence="5 10" id="KW-1133">Transmembrane helix</keyword>
<evidence type="ECO:0000256" key="1">
    <source>
        <dbReference type="ARBA" id="ARBA00004127"/>
    </source>
</evidence>
<feature type="signal peptide" evidence="11">
    <location>
        <begin position="1"/>
        <end position="22"/>
    </location>
</feature>
<feature type="transmembrane region" description="Helical" evidence="10">
    <location>
        <begin position="380"/>
        <end position="401"/>
    </location>
</feature>
<feature type="domain" description="G-protein coupled receptors family 2 profile 2" evidence="12">
    <location>
        <begin position="218"/>
        <end position="484"/>
    </location>
</feature>